<evidence type="ECO:0000313" key="4">
    <source>
        <dbReference type="EMBL" id="ADE38941.1"/>
    </source>
</evidence>
<gene>
    <name evidence="4" type="ordered locus">SAR116_0698</name>
</gene>
<accession>D5BRP4</accession>
<dbReference type="InterPro" id="IPR000182">
    <property type="entry name" value="GNAT_dom"/>
</dbReference>
<dbReference type="OrthoDB" id="9805924at2"/>
<keyword evidence="1 4" id="KW-0808">Transferase</keyword>
<sequence length="150" mass="16994">MNVRPVTQADRNAWEHLYRGYADYYKVETNDAKLDTLFTWLCDVDHVCEGLVADKSGQLIGLAHFRAMPSPLRAANVGFLDDLFVDPAQRGSGAAKTLIHAIDAIAGQRGWDVVRWITRDDNYRARALYDKLSTRSNWLVYEMTAETTGR</sequence>
<reference evidence="4 5" key="1">
    <citation type="journal article" date="2010" name="J. Bacteriol.">
        <title>Complete genome sequence of "Candidatus Puniceispirillum marinum" IMCC1322, a representative of the SAR116 clade in the Alphaproteobacteria.</title>
        <authorList>
            <person name="Oh H.M."/>
            <person name="Kwon K.K."/>
            <person name="Kang I."/>
            <person name="Kang S.G."/>
            <person name="Lee J.H."/>
            <person name="Kim S.J."/>
            <person name="Cho J.C."/>
        </authorList>
    </citation>
    <scope>NUCLEOTIDE SEQUENCE [LARGE SCALE GENOMIC DNA]</scope>
    <source>
        <strain evidence="4 5">IMCC1322</strain>
    </source>
</reference>
<dbReference type="PANTHER" id="PTHR10545">
    <property type="entry name" value="DIAMINE N-ACETYLTRANSFERASE"/>
    <property type="match status" value="1"/>
</dbReference>
<dbReference type="eggNOG" id="COG0456">
    <property type="taxonomic scope" value="Bacteria"/>
</dbReference>
<dbReference type="Proteomes" id="UP000007460">
    <property type="component" value="Chromosome"/>
</dbReference>
<evidence type="ECO:0000256" key="2">
    <source>
        <dbReference type="ARBA" id="ARBA00023315"/>
    </source>
</evidence>
<evidence type="ECO:0000259" key="3">
    <source>
        <dbReference type="PROSITE" id="PS51186"/>
    </source>
</evidence>
<dbReference type="Pfam" id="PF00583">
    <property type="entry name" value="Acetyltransf_1"/>
    <property type="match status" value="1"/>
</dbReference>
<dbReference type="RefSeq" id="WP_013045570.1">
    <property type="nucleotide sequence ID" value="NC_014010.1"/>
</dbReference>
<name>D5BRP4_PUNMI</name>
<dbReference type="HOGENOM" id="CLU_013985_32_1_5"/>
<dbReference type="PROSITE" id="PS51186">
    <property type="entry name" value="GNAT"/>
    <property type="match status" value="1"/>
</dbReference>
<protein>
    <submittedName>
        <fullName evidence="4">Acetyltransferase</fullName>
        <ecNumber evidence="4">2.3.1.-</ecNumber>
    </submittedName>
</protein>
<dbReference type="KEGG" id="apb:SAR116_0698"/>
<dbReference type="GO" id="GO:0008080">
    <property type="term" value="F:N-acetyltransferase activity"/>
    <property type="evidence" value="ECO:0007669"/>
    <property type="project" value="TreeGrafter"/>
</dbReference>
<keyword evidence="2 4" id="KW-0012">Acyltransferase</keyword>
<organism evidence="4 5">
    <name type="scientific">Puniceispirillum marinum (strain IMCC1322)</name>
    <dbReference type="NCBI Taxonomy" id="488538"/>
    <lineage>
        <taxon>Bacteria</taxon>
        <taxon>Pseudomonadati</taxon>
        <taxon>Pseudomonadota</taxon>
        <taxon>Alphaproteobacteria</taxon>
        <taxon>Candidatus Puniceispirillales</taxon>
        <taxon>Candidatus Puniceispirillaceae</taxon>
        <taxon>Candidatus Puniceispirillum</taxon>
    </lineage>
</organism>
<evidence type="ECO:0000313" key="5">
    <source>
        <dbReference type="Proteomes" id="UP000007460"/>
    </source>
</evidence>
<evidence type="ECO:0000256" key="1">
    <source>
        <dbReference type="ARBA" id="ARBA00022679"/>
    </source>
</evidence>
<feature type="domain" description="N-acetyltransferase" evidence="3">
    <location>
        <begin position="1"/>
        <end position="146"/>
    </location>
</feature>
<dbReference type="STRING" id="488538.SAR116_0698"/>
<dbReference type="AlphaFoldDB" id="D5BRP4"/>
<dbReference type="SUPFAM" id="SSF55729">
    <property type="entry name" value="Acyl-CoA N-acyltransferases (Nat)"/>
    <property type="match status" value="1"/>
</dbReference>
<proteinExistence type="predicted"/>
<dbReference type="CDD" id="cd04301">
    <property type="entry name" value="NAT_SF"/>
    <property type="match status" value="1"/>
</dbReference>
<dbReference type="InterPro" id="IPR016181">
    <property type="entry name" value="Acyl_CoA_acyltransferase"/>
</dbReference>
<dbReference type="EC" id="2.3.1.-" evidence="4"/>
<keyword evidence="5" id="KW-1185">Reference proteome</keyword>
<dbReference type="PANTHER" id="PTHR10545:SF42">
    <property type="entry name" value="ACETYLTRANSFERASE"/>
    <property type="match status" value="1"/>
</dbReference>
<dbReference type="InterPro" id="IPR051016">
    <property type="entry name" value="Diverse_Substrate_AcTransf"/>
</dbReference>
<dbReference type="Gene3D" id="3.40.630.30">
    <property type="match status" value="1"/>
</dbReference>
<dbReference type="EMBL" id="CP001751">
    <property type="protein sequence ID" value="ADE38941.1"/>
    <property type="molecule type" value="Genomic_DNA"/>
</dbReference>